<dbReference type="Proteomes" id="UP001292094">
    <property type="component" value="Unassembled WGS sequence"/>
</dbReference>
<comment type="similarity">
    <text evidence="2">Belongs to the bile acid:sodium symporter (BASS) (TC 2.A.28) family.</text>
</comment>
<dbReference type="GO" id="GO:0016020">
    <property type="term" value="C:membrane"/>
    <property type="evidence" value="ECO:0007669"/>
    <property type="project" value="UniProtKB-SubCell"/>
</dbReference>
<evidence type="ECO:0000313" key="9">
    <source>
        <dbReference type="EMBL" id="KAK4313892.1"/>
    </source>
</evidence>
<keyword evidence="3 8" id="KW-0812">Transmembrane</keyword>
<feature type="transmembrane region" description="Helical" evidence="8">
    <location>
        <begin position="198"/>
        <end position="222"/>
    </location>
</feature>
<evidence type="ECO:0000256" key="3">
    <source>
        <dbReference type="ARBA" id="ARBA00022692"/>
    </source>
</evidence>
<feature type="transmembrane region" description="Helical" evidence="8">
    <location>
        <begin position="234"/>
        <end position="256"/>
    </location>
</feature>
<dbReference type="AlphaFoldDB" id="A0AAE1U8C1"/>
<feature type="transmembrane region" description="Helical" evidence="8">
    <location>
        <begin position="262"/>
        <end position="284"/>
    </location>
</feature>
<feature type="transmembrane region" description="Helical" evidence="8">
    <location>
        <begin position="387"/>
        <end position="411"/>
    </location>
</feature>
<dbReference type="InterPro" id="IPR038770">
    <property type="entry name" value="Na+/solute_symporter_sf"/>
</dbReference>
<dbReference type="PANTHER" id="PTHR10361">
    <property type="entry name" value="SODIUM-BILE ACID COTRANSPORTER"/>
    <property type="match status" value="1"/>
</dbReference>
<evidence type="ECO:0000256" key="6">
    <source>
        <dbReference type="ARBA" id="ARBA00023136"/>
    </source>
</evidence>
<dbReference type="Pfam" id="PF01758">
    <property type="entry name" value="SBF"/>
    <property type="match status" value="1"/>
</dbReference>
<name>A0AAE1U8C1_9EUCA</name>
<dbReference type="InterPro" id="IPR004710">
    <property type="entry name" value="Bilac:Na_transpt"/>
</dbReference>
<organism evidence="9 10">
    <name type="scientific">Petrolisthes manimaculis</name>
    <dbReference type="NCBI Taxonomy" id="1843537"/>
    <lineage>
        <taxon>Eukaryota</taxon>
        <taxon>Metazoa</taxon>
        <taxon>Ecdysozoa</taxon>
        <taxon>Arthropoda</taxon>
        <taxon>Crustacea</taxon>
        <taxon>Multicrustacea</taxon>
        <taxon>Malacostraca</taxon>
        <taxon>Eumalacostraca</taxon>
        <taxon>Eucarida</taxon>
        <taxon>Decapoda</taxon>
        <taxon>Pleocyemata</taxon>
        <taxon>Anomura</taxon>
        <taxon>Galatheoidea</taxon>
        <taxon>Porcellanidae</taxon>
        <taxon>Petrolisthes</taxon>
    </lineage>
</organism>
<keyword evidence="10" id="KW-1185">Reference proteome</keyword>
<dbReference type="InterPro" id="IPR002657">
    <property type="entry name" value="BilAc:Na_symport/Acr3"/>
</dbReference>
<sequence>MFDQSGGGGLPVTAGQEPEQVVDWVVDGVQSEVLRQVNEANQPGPTQHPALLLTPHHSSLASIHPSIQSVSLDNGEGGDGRVEIVVEELRDVVLVPETLLKVVEGTEHGITWYTTLPQLISVSATVDDKFVAEVIEVGEVMQGTPNDNFTYYGHINISALFIGYNKVYVTLYEEPDVVAGEAVLDMSVLLSYQDINSLFTNLLGVLVAIIYVFMGATIDLQIIGGIVKKPLGPAVGLFCQYVFMPLIAFGLGNVAFPDNQLAQLGLFLMGCCPGGGASNMWTYLLGGSLDLSIVMTFFSTVVAFGAIPLWVYLLGEVIVEGADFAIPYKNIAVLVVSLSIPCMFGLLIQRFLPKVSKVMMKLLTPITLFSVIFIFTFGIYANLYVFSLFNVTSILAGFGLPTLGYLSGLILATLLRLPLQDRIAVCVETGIQNASVAIFILKFTLEKPAGDLTVVFPAAAVVMTPIPLVVSLATRRIYLCIQSRKSPAKEEDRGKDGVEKKPDEPKTDTTGTDNPDGNTEIMEGRDNPALDMREEAV</sequence>
<dbReference type="Gene3D" id="1.20.1530.20">
    <property type="match status" value="1"/>
</dbReference>
<gene>
    <name evidence="9" type="ORF">Pmani_014789</name>
</gene>
<feature type="compositionally biased region" description="Basic and acidic residues" evidence="7">
    <location>
        <begin position="487"/>
        <end position="507"/>
    </location>
</feature>
<comment type="caution">
    <text evidence="9">The sequence shown here is derived from an EMBL/GenBank/DDBJ whole genome shotgun (WGS) entry which is preliminary data.</text>
</comment>
<feature type="transmembrane region" description="Helical" evidence="8">
    <location>
        <begin position="455"/>
        <end position="474"/>
    </location>
</feature>
<dbReference type="EMBL" id="JAWZYT010001259">
    <property type="protein sequence ID" value="KAK4313892.1"/>
    <property type="molecule type" value="Genomic_DNA"/>
</dbReference>
<evidence type="ECO:0000313" key="10">
    <source>
        <dbReference type="Proteomes" id="UP001292094"/>
    </source>
</evidence>
<feature type="transmembrane region" description="Helical" evidence="8">
    <location>
        <begin position="360"/>
        <end position="381"/>
    </location>
</feature>
<evidence type="ECO:0000256" key="1">
    <source>
        <dbReference type="ARBA" id="ARBA00004141"/>
    </source>
</evidence>
<feature type="compositionally biased region" description="Basic and acidic residues" evidence="7">
    <location>
        <begin position="522"/>
        <end position="537"/>
    </location>
</feature>
<keyword evidence="6 8" id="KW-0472">Membrane</keyword>
<feature type="transmembrane region" description="Helical" evidence="8">
    <location>
        <begin position="291"/>
        <end position="311"/>
    </location>
</feature>
<keyword evidence="4" id="KW-0769">Symport</keyword>
<keyword evidence="4" id="KW-0813">Transport</keyword>
<protein>
    <submittedName>
        <fullName evidence="9">Uncharacterized protein</fullName>
    </submittedName>
</protein>
<feature type="compositionally biased region" description="Low complexity" evidence="7">
    <location>
        <begin position="508"/>
        <end position="519"/>
    </location>
</feature>
<evidence type="ECO:0000256" key="5">
    <source>
        <dbReference type="ARBA" id="ARBA00022989"/>
    </source>
</evidence>
<comment type="subcellular location">
    <subcellularLocation>
        <location evidence="1">Membrane</location>
        <topology evidence="1">Multi-pass membrane protein</topology>
    </subcellularLocation>
</comment>
<keyword evidence="5 8" id="KW-1133">Transmembrane helix</keyword>
<proteinExistence type="inferred from homology"/>
<dbReference type="PANTHER" id="PTHR10361:SF28">
    <property type="entry name" value="P3 PROTEIN-RELATED"/>
    <property type="match status" value="1"/>
</dbReference>
<dbReference type="GO" id="GO:0015293">
    <property type="term" value="F:symporter activity"/>
    <property type="evidence" value="ECO:0007669"/>
    <property type="project" value="UniProtKB-KW"/>
</dbReference>
<accession>A0AAE1U8C1</accession>
<evidence type="ECO:0000256" key="4">
    <source>
        <dbReference type="ARBA" id="ARBA00022847"/>
    </source>
</evidence>
<evidence type="ECO:0000256" key="2">
    <source>
        <dbReference type="ARBA" id="ARBA00006528"/>
    </source>
</evidence>
<evidence type="ECO:0000256" key="7">
    <source>
        <dbReference type="SAM" id="MobiDB-lite"/>
    </source>
</evidence>
<reference evidence="9" key="1">
    <citation type="submission" date="2023-11" db="EMBL/GenBank/DDBJ databases">
        <title>Genome assemblies of two species of porcelain crab, Petrolisthes cinctipes and Petrolisthes manimaculis (Anomura: Porcellanidae).</title>
        <authorList>
            <person name="Angst P."/>
        </authorList>
    </citation>
    <scope>NUCLEOTIDE SEQUENCE</scope>
    <source>
        <strain evidence="9">PB745_02</strain>
        <tissue evidence="9">Gill</tissue>
    </source>
</reference>
<feature type="region of interest" description="Disordered" evidence="7">
    <location>
        <begin position="486"/>
        <end position="537"/>
    </location>
</feature>
<evidence type="ECO:0000256" key="8">
    <source>
        <dbReference type="SAM" id="Phobius"/>
    </source>
</evidence>
<feature type="transmembrane region" description="Helical" evidence="8">
    <location>
        <begin position="331"/>
        <end position="348"/>
    </location>
</feature>